<dbReference type="AlphaFoldDB" id="A0A0R1MI38"/>
<dbReference type="RefSeq" id="WP_057896755.1">
    <property type="nucleotide sequence ID" value="NZ_AZEH01000039.1"/>
</dbReference>
<name>A0A0R1MI38_9LACO</name>
<evidence type="ECO:0000259" key="3">
    <source>
        <dbReference type="PROSITE" id="PS51186"/>
    </source>
</evidence>
<keyword evidence="2" id="KW-0012">Acyltransferase</keyword>
<proteinExistence type="predicted"/>
<dbReference type="Gene3D" id="3.40.630.30">
    <property type="match status" value="1"/>
</dbReference>
<reference evidence="4 5" key="1">
    <citation type="journal article" date="2015" name="Genome Announc.">
        <title>Expanding the biotechnology potential of lactobacilli through comparative genomics of 213 strains and associated genera.</title>
        <authorList>
            <person name="Sun Z."/>
            <person name="Harris H.M."/>
            <person name="McCann A."/>
            <person name="Guo C."/>
            <person name="Argimon S."/>
            <person name="Zhang W."/>
            <person name="Yang X."/>
            <person name="Jeffery I.B."/>
            <person name="Cooney J.C."/>
            <person name="Kagawa T.F."/>
            <person name="Liu W."/>
            <person name="Song Y."/>
            <person name="Salvetti E."/>
            <person name="Wrobel A."/>
            <person name="Rasinkangas P."/>
            <person name="Parkhill J."/>
            <person name="Rea M.C."/>
            <person name="O'Sullivan O."/>
            <person name="Ritari J."/>
            <person name="Douillard F.P."/>
            <person name="Paul Ross R."/>
            <person name="Yang R."/>
            <person name="Briner A.E."/>
            <person name="Felis G.E."/>
            <person name="de Vos W.M."/>
            <person name="Barrangou R."/>
            <person name="Klaenhammer T.R."/>
            <person name="Caufield P.W."/>
            <person name="Cui Y."/>
            <person name="Zhang H."/>
            <person name="O'Toole P.W."/>
        </authorList>
    </citation>
    <scope>NUCLEOTIDE SEQUENCE [LARGE SCALE GENOMIC DNA]</scope>
    <source>
        <strain evidence="4 5">DSM 19972</strain>
    </source>
</reference>
<evidence type="ECO:0000313" key="4">
    <source>
        <dbReference type="EMBL" id="KRL04810.1"/>
    </source>
</evidence>
<dbReference type="EMBL" id="AZEH01000039">
    <property type="protein sequence ID" value="KRL04810.1"/>
    <property type="molecule type" value="Genomic_DNA"/>
</dbReference>
<dbReference type="PANTHER" id="PTHR10545">
    <property type="entry name" value="DIAMINE N-ACETYLTRANSFERASE"/>
    <property type="match status" value="1"/>
</dbReference>
<organism evidence="4 5">
    <name type="scientific">Liquorilactobacillus oeni DSM 19972</name>
    <dbReference type="NCBI Taxonomy" id="1423777"/>
    <lineage>
        <taxon>Bacteria</taxon>
        <taxon>Bacillati</taxon>
        <taxon>Bacillota</taxon>
        <taxon>Bacilli</taxon>
        <taxon>Lactobacillales</taxon>
        <taxon>Lactobacillaceae</taxon>
        <taxon>Liquorilactobacillus</taxon>
    </lineage>
</organism>
<keyword evidence="1 4" id="KW-0808">Transferase</keyword>
<dbReference type="CDD" id="cd04301">
    <property type="entry name" value="NAT_SF"/>
    <property type="match status" value="1"/>
</dbReference>
<dbReference type="STRING" id="1423777.FD46_GL001947"/>
<evidence type="ECO:0000256" key="1">
    <source>
        <dbReference type="ARBA" id="ARBA00022679"/>
    </source>
</evidence>
<sequence length="187" mass="21160">MIRQATKEDAAEIVPLFNIILEEMELPALKTLSRTKLDLALKYAFASSVCRTDFAKTIVAEVKGKIAGFAFGYPNEHEKKINQELVKFFPKVGFSPETQLFEDDECFKGEWYLDSIAVNPSFQRKGIGTQLLNALPKIAKSNNKSCIGLNVDWENPAAEKLYRQLGFKKVGMTTLSQHKYNHLQKLI</sequence>
<comment type="caution">
    <text evidence="4">The sequence shown here is derived from an EMBL/GenBank/DDBJ whole genome shotgun (WGS) entry which is preliminary data.</text>
</comment>
<dbReference type="PROSITE" id="PS51186">
    <property type="entry name" value="GNAT"/>
    <property type="match status" value="1"/>
</dbReference>
<dbReference type="GO" id="GO:0008080">
    <property type="term" value="F:N-acetyltransferase activity"/>
    <property type="evidence" value="ECO:0007669"/>
    <property type="project" value="UniProtKB-ARBA"/>
</dbReference>
<dbReference type="InterPro" id="IPR016181">
    <property type="entry name" value="Acyl_CoA_acyltransferase"/>
</dbReference>
<protein>
    <submittedName>
        <fullName evidence="4">N-acetyltransferase GCN5</fullName>
    </submittedName>
</protein>
<dbReference type="Proteomes" id="UP000051686">
    <property type="component" value="Unassembled WGS sequence"/>
</dbReference>
<keyword evidence="5" id="KW-1185">Reference proteome</keyword>
<feature type="domain" description="N-acetyltransferase" evidence="3">
    <location>
        <begin position="1"/>
        <end position="187"/>
    </location>
</feature>
<accession>A0A0R1MI38</accession>
<dbReference type="Pfam" id="PF00583">
    <property type="entry name" value="Acetyltransf_1"/>
    <property type="match status" value="1"/>
</dbReference>
<dbReference type="PANTHER" id="PTHR10545:SF29">
    <property type="entry name" value="GH14572P-RELATED"/>
    <property type="match status" value="1"/>
</dbReference>
<dbReference type="SUPFAM" id="SSF55729">
    <property type="entry name" value="Acyl-CoA N-acyltransferases (Nat)"/>
    <property type="match status" value="1"/>
</dbReference>
<gene>
    <name evidence="4" type="ORF">FD46_GL001947</name>
</gene>
<dbReference type="InterPro" id="IPR051016">
    <property type="entry name" value="Diverse_Substrate_AcTransf"/>
</dbReference>
<dbReference type="PATRIC" id="fig|1423777.3.peg.2004"/>
<evidence type="ECO:0000256" key="2">
    <source>
        <dbReference type="ARBA" id="ARBA00023315"/>
    </source>
</evidence>
<evidence type="ECO:0000313" key="5">
    <source>
        <dbReference type="Proteomes" id="UP000051686"/>
    </source>
</evidence>
<dbReference type="InterPro" id="IPR000182">
    <property type="entry name" value="GNAT_dom"/>
</dbReference>